<protein>
    <submittedName>
        <fullName evidence="4">3-oxoacyl-[acyl-carrier-protein] synthase-3</fullName>
    </submittedName>
</protein>
<gene>
    <name evidence="4" type="ORF">SAMN05443287_106347</name>
</gene>
<reference evidence="5" key="1">
    <citation type="submission" date="2016-10" db="EMBL/GenBank/DDBJ databases">
        <authorList>
            <person name="Varghese N."/>
            <person name="Submissions S."/>
        </authorList>
    </citation>
    <scope>NUCLEOTIDE SEQUENCE [LARGE SCALE GENOMIC DNA]</scope>
    <source>
        <strain evidence="5">CGMCC 4.7038</strain>
    </source>
</reference>
<evidence type="ECO:0000259" key="3">
    <source>
        <dbReference type="Pfam" id="PF08541"/>
    </source>
</evidence>
<keyword evidence="5" id="KW-1185">Reference proteome</keyword>
<name>A0A1H7B6Z9_9ACTN</name>
<evidence type="ECO:0000256" key="1">
    <source>
        <dbReference type="ARBA" id="ARBA00022679"/>
    </source>
</evidence>
<dbReference type="PANTHER" id="PTHR34069:SF2">
    <property type="entry name" value="BETA-KETOACYL-[ACYL-CARRIER-PROTEIN] SYNTHASE III"/>
    <property type="match status" value="1"/>
</dbReference>
<dbReference type="RefSeq" id="WP_092381146.1">
    <property type="nucleotide sequence ID" value="NZ_BOPI01000025.1"/>
</dbReference>
<dbReference type="GO" id="GO:0016746">
    <property type="term" value="F:acyltransferase activity"/>
    <property type="evidence" value="ECO:0007669"/>
    <property type="project" value="UniProtKB-KW"/>
</dbReference>
<dbReference type="OrthoDB" id="2636646at2"/>
<evidence type="ECO:0000313" key="5">
    <source>
        <dbReference type="Proteomes" id="UP000198707"/>
    </source>
</evidence>
<dbReference type="EMBL" id="FNYV01000006">
    <property type="protein sequence ID" value="SEJ69185.1"/>
    <property type="molecule type" value="Genomic_DNA"/>
</dbReference>
<feature type="domain" description="Beta-ketoacyl-[acyl-carrier-protein] synthase III C-terminal" evidence="3">
    <location>
        <begin position="221"/>
        <end position="309"/>
    </location>
</feature>
<dbReference type="GO" id="GO:0044550">
    <property type="term" value="P:secondary metabolite biosynthetic process"/>
    <property type="evidence" value="ECO:0007669"/>
    <property type="project" value="TreeGrafter"/>
</dbReference>
<dbReference type="SUPFAM" id="SSF53901">
    <property type="entry name" value="Thiolase-like"/>
    <property type="match status" value="1"/>
</dbReference>
<evidence type="ECO:0000256" key="2">
    <source>
        <dbReference type="ARBA" id="ARBA00023315"/>
    </source>
</evidence>
<dbReference type="STRING" id="1144548.SAMN05443287_106347"/>
<dbReference type="InterPro" id="IPR013747">
    <property type="entry name" value="ACP_syn_III_C"/>
</dbReference>
<organism evidence="4 5">
    <name type="scientific">Micromonospora phaseoli</name>
    <dbReference type="NCBI Taxonomy" id="1144548"/>
    <lineage>
        <taxon>Bacteria</taxon>
        <taxon>Bacillati</taxon>
        <taxon>Actinomycetota</taxon>
        <taxon>Actinomycetes</taxon>
        <taxon>Micromonosporales</taxon>
        <taxon>Micromonosporaceae</taxon>
        <taxon>Micromonospora</taxon>
    </lineage>
</organism>
<dbReference type="Proteomes" id="UP000198707">
    <property type="component" value="Unassembled WGS sequence"/>
</dbReference>
<sequence>MTTIEAVSAYLPPTVVPIEEIGERLAMDPKQVRTFRRFYGLSEVRYEPEGDLAQLMLNAAGKLTSLIGRESQVRYVLQARTLQTVAPYPENPLHEVRQALGLEHAVTFAVTQHACASGLLAVHLAGELLAADGDPDALALVFAGEKAFTPTAQLIPNTTFMGEGSAAVLVGTGSGHDRLLGYATRTYGQFNAGLRMTAERAAEFETIYQDGLAEVVLAAVQRAGVDLADVHLILPHNVNRLSWVRLCKQLGYPVDRVLLDNIAVTGHCFCADSFINYQTALELERLAPGDRYLMVAVGLGATFSAMVFEH</sequence>
<keyword evidence="2" id="KW-0012">Acyltransferase</keyword>
<proteinExistence type="predicted"/>
<accession>A0A1H7B6Z9</accession>
<keyword evidence="1" id="KW-0808">Transferase</keyword>
<dbReference type="Gene3D" id="3.40.47.10">
    <property type="match status" value="2"/>
</dbReference>
<dbReference type="PANTHER" id="PTHR34069">
    <property type="entry name" value="3-OXOACYL-[ACYL-CARRIER-PROTEIN] SYNTHASE 3"/>
    <property type="match status" value="1"/>
</dbReference>
<dbReference type="AlphaFoldDB" id="A0A1H7B6Z9"/>
<dbReference type="InterPro" id="IPR016039">
    <property type="entry name" value="Thiolase-like"/>
</dbReference>
<dbReference type="CDD" id="cd00827">
    <property type="entry name" value="init_cond_enzymes"/>
    <property type="match status" value="1"/>
</dbReference>
<evidence type="ECO:0000313" key="4">
    <source>
        <dbReference type="EMBL" id="SEJ69185.1"/>
    </source>
</evidence>
<dbReference type="Pfam" id="PF08541">
    <property type="entry name" value="ACP_syn_III_C"/>
    <property type="match status" value="1"/>
</dbReference>